<dbReference type="GO" id="GO:0006397">
    <property type="term" value="P:mRNA processing"/>
    <property type="evidence" value="ECO:0007669"/>
    <property type="project" value="UniProtKB-KW"/>
</dbReference>
<dbReference type="Pfam" id="PF01480">
    <property type="entry name" value="PWI"/>
    <property type="match status" value="1"/>
</dbReference>
<dbReference type="EMBL" id="NBSH01000002">
    <property type="protein sequence ID" value="ORX39606.1"/>
    <property type="molecule type" value="Genomic_DNA"/>
</dbReference>
<dbReference type="InterPro" id="IPR036483">
    <property type="entry name" value="PWI_dom_sf"/>
</dbReference>
<dbReference type="PANTHER" id="PTHR23148">
    <property type="entry name" value="SERINE/ARGININE REGULATED NUCLEAR MATRIX PROTEIN"/>
    <property type="match status" value="1"/>
</dbReference>
<dbReference type="Gene3D" id="1.20.1390.10">
    <property type="entry name" value="PWI domain"/>
    <property type="match status" value="1"/>
</dbReference>
<keyword evidence="1" id="KW-0507">mRNA processing</keyword>
<dbReference type="InParanoid" id="A0A1Y1UQ75"/>
<dbReference type="OrthoDB" id="163257at2759"/>
<dbReference type="GeneID" id="33556390"/>
<dbReference type="STRING" id="4999.A0A1Y1UQ75"/>
<dbReference type="InterPro" id="IPR002483">
    <property type="entry name" value="PWI_dom"/>
</dbReference>
<feature type="region of interest" description="Disordered" evidence="2">
    <location>
        <begin position="136"/>
        <end position="475"/>
    </location>
</feature>
<dbReference type="PROSITE" id="PS51025">
    <property type="entry name" value="PWI"/>
    <property type="match status" value="1"/>
</dbReference>
<evidence type="ECO:0000313" key="5">
    <source>
        <dbReference type="Proteomes" id="UP000193218"/>
    </source>
</evidence>
<evidence type="ECO:0000313" key="4">
    <source>
        <dbReference type="EMBL" id="ORX39606.1"/>
    </source>
</evidence>
<sequence>MDSMRGTTMGQDSRFKDKEAASIKATKFPKNFNEKVDLRKVNLSVLRGWIAQKVTELIRIEDDVVVEYVFGMLEDKDNPMPDPRKMQVSLVGFMNKYGAAAFMEALWTLLLSAQNTVGGVPAEFIAAKKAELEQRQMNERNGQDASRPPPRDGRGQASDSFDRRDNRLPPRPDTHDYRKGPPPRRFDDRNERGPYGRDRGDRGYDNRQRDSGYGGRFGGSGRDGPDGGEERSDRYGNRGDDRPPPTRRSRSRSPPRYRRRSPSPPPRRRTPSPAPRESANRQRSITPPLRSQKGSDVRAGYEDRRPERPDRGRASPSPSPPRPTRTERQRGRPRSVTPRSVSRSRSRSRSRSPTVTPPRRGRRDSTPPVKSKGRGYDNVSSRSPEPKRRRRSPSDSRSPPPARRRRSSTPPAPRRQRSPSPQATRDRETVRGNDGPEEDVIKKGRGRFTVEDEEARGHKKKLEGRLAQSKWAQDD</sequence>
<feature type="compositionally biased region" description="Basic and acidic residues" evidence="2">
    <location>
        <begin position="223"/>
        <end position="244"/>
    </location>
</feature>
<reference evidence="4 5" key="1">
    <citation type="submission" date="2017-03" db="EMBL/GenBank/DDBJ databases">
        <title>Widespread Adenine N6-methylation of Active Genes in Fungi.</title>
        <authorList>
            <consortium name="DOE Joint Genome Institute"/>
            <person name="Mondo S.J."/>
            <person name="Dannebaum R.O."/>
            <person name="Kuo R.C."/>
            <person name="Louie K.B."/>
            <person name="Bewick A.J."/>
            <person name="Labutti K."/>
            <person name="Haridas S."/>
            <person name="Kuo A."/>
            <person name="Salamov A."/>
            <person name="Ahrendt S.R."/>
            <person name="Lau R."/>
            <person name="Bowen B.P."/>
            <person name="Lipzen A."/>
            <person name="Sullivan W."/>
            <person name="Andreopoulos W.B."/>
            <person name="Clum A."/>
            <person name="Lindquist E."/>
            <person name="Daum C."/>
            <person name="Northen T.R."/>
            <person name="Ramamoorthy G."/>
            <person name="Schmitz R.J."/>
            <person name="Gryganskyi A."/>
            <person name="Culley D."/>
            <person name="Magnuson J."/>
            <person name="James T.Y."/>
            <person name="O'Malley M.A."/>
            <person name="Stajich J.E."/>
            <person name="Spatafora J.W."/>
            <person name="Visel A."/>
            <person name="Grigoriev I.V."/>
        </authorList>
    </citation>
    <scope>NUCLEOTIDE SEQUENCE [LARGE SCALE GENOMIC DNA]</scope>
    <source>
        <strain evidence="4 5">NRRL Y-17943</strain>
    </source>
</reference>
<dbReference type="InterPro" id="IPR052225">
    <property type="entry name" value="Ser/Arg_repetitive_matrix"/>
</dbReference>
<dbReference type="Proteomes" id="UP000193218">
    <property type="component" value="Unassembled WGS sequence"/>
</dbReference>
<dbReference type="GO" id="GO:0048024">
    <property type="term" value="P:regulation of mRNA splicing, via spliceosome"/>
    <property type="evidence" value="ECO:0007669"/>
    <property type="project" value="TreeGrafter"/>
</dbReference>
<dbReference type="SMART" id="SM00311">
    <property type="entry name" value="PWI"/>
    <property type="match status" value="1"/>
</dbReference>
<feature type="domain" description="PWI" evidence="3">
    <location>
        <begin position="25"/>
        <end position="127"/>
    </location>
</feature>
<comment type="caution">
    <text evidence="4">The sequence shown here is derived from an EMBL/GenBank/DDBJ whole genome shotgun (WGS) entry which is preliminary data.</text>
</comment>
<dbReference type="GO" id="GO:0005681">
    <property type="term" value="C:spliceosomal complex"/>
    <property type="evidence" value="ECO:0007669"/>
    <property type="project" value="TreeGrafter"/>
</dbReference>
<proteinExistence type="predicted"/>
<evidence type="ECO:0000256" key="2">
    <source>
        <dbReference type="SAM" id="MobiDB-lite"/>
    </source>
</evidence>
<name>A0A1Y1UQ75_9TREE</name>
<feature type="compositionally biased region" description="Basic and acidic residues" evidence="2">
    <location>
        <begin position="149"/>
        <end position="210"/>
    </location>
</feature>
<evidence type="ECO:0000256" key="1">
    <source>
        <dbReference type="ARBA" id="ARBA00022664"/>
    </source>
</evidence>
<accession>A0A1Y1UQ75</accession>
<feature type="compositionally biased region" description="Basic residues" evidence="2">
    <location>
        <begin position="245"/>
        <end position="270"/>
    </location>
</feature>
<evidence type="ECO:0000259" key="3">
    <source>
        <dbReference type="PROSITE" id="PS51025"/>
    </source>
</evidence>
<keyword evidence="5" id="KW-1185">Reference proteome</keyword>
<organism evidence="4 5">
    <name type="scientific">Kockovaella imperatae</name>
    <dbReference type="NCBI Taxonomy" id="4999"/>
    <lineage>
        <taxon>Eukaryota</taxon>
        <taxon>Fungi</taxon>
        <taxon>Dikarya</taxon>
        <taxon>Basidiomycota</taxon>
        <taxon>Agaricomycotina</taxon>
        <taxon>Tremellomycetes</taxon>
        <taxon>Tremellales</taxon>
        <taxon>Cuniculitremaceae</taxon>
        <taxon>Kockovaella</taxon>
    </lineage>
</organism>
<protein>
    <recommendedName>
        <fullName evidence="3">PWI domain-containing protein</fullName>
    </recommendedName>
</protein>
<gene>
    <name evidence="4" type="ORF">BD324DRAFT_614315</name>
</gene>
<dbReference type="AlphaFoldDB" id="A0A1Y1UQ75"/>
<dbReference type="RefSeq" id="XP_021873391.1">
    <property type="nucleotide sequence ID" value="XM_022014582.1"/>
</dbReference>
<feature type="compositionally biased region" description="Gly residues" evidence="2">
    <location>
        <begin position="212"/>
        <end position="222"/>
    </location>
</feature>
<dbReference type="PANTHER" id="PTHR23148:SF0">
    <property type="entry name" value="SERINE_ARGININE REPETITIVE MATRIX PROTEIN 1"/>
    <property type="match status" value="1"/>
</dbReference>
<feature type="compositionally biased region" description="Basic and acidic residues" evidence="2">
    <location>
        <begin position="293"/>
        <end position="313"/>
    </location>
</feature>
<dbReference type="SUPFAM" id="SSF101233">
    <property type="entry name" value="PWI domain"/>
    <property type="match status" value="1"/>
</dbReference>
<dbReference type="GO" id="GO:0003723">
    <property type="term" value="F:RNA binding"/>
    <property type="evidence" value="ECO:0007669"/>
    <property type="project" value="TreeGrafter"/>
</dbReference>